<dbReference type="GeneTree" id="ENSGT00940000154344"/>
<evidence type="ECO:0000256" key="4">
    <source>
        <dbReference type="ARBA" id="ARBA00022729"/>
    </source>
</evidence>
<dbReference type="Ensembl" id="ENSSTUT00000117628.1">
    <property type="protein sequence ID" value="ENSSTUP00000109858.1"/>
    <property type="gene ID" value="ENSSTUG00000048772.1"/>
</dbReference>
<evidence type="ECO:0000256" key="2">
    <source>
        <dbReference type="ARBA" id="ARBA00008763"/>
    </source>
</evidence>
<accession>A0A674ENC8</accession>
<name>A0A674ENC8_SALTR</name>
<organism evidence="9 10">
    <name type="scientific">Salmo trutta</name>
    <name type="common">Brown trout</name>
    <dbReference type="NCBI Taxonomy" id="8032"/>
    <lineage>
        <taxon>Eukaryota</taxon>
        <taxon>Metazoa</taxon>
        <taxon>Chordata</taxon>
        <taxon>Craniata</taxon>
        <taxon>Vertebrata</taxon>
        <taxon>Euteleostomi</taxon>
        <taxon>Actinopterygii</taxon>
        <taxon>Neopterygii</taxon>
        <taxon>Teleostei</taxon>
        <taxon>Protacanthopterygii</taxon>
        <taxon>Salmoniformes</taxon>
        <taxon>Salmonidae</taxon>
        <taxon>Salmoninae</taxon>
        <taxon>Salmo</taxon>
    </lineage>
</organism>
<dbReference type="Pfam" id="PF12301">
    <property type="entry name" value="CD99L2"/>
    <property type="match status" value="1"/>
</dbReference>
<dbReference type="GO" id="GO:0034109">
    <property type="term" value="P:homotypic cell-cell adhesion"/>
    <property type="evidence" value="ECO:0007669"/>
    <property type="project" value="TreeGrafter"/>
</dbReference>
<comment type="subcellular location">
    <subcellularLocation>
        <location evidence="1">Membrane</location>
        <topology evidence="1">Single-pass type I membrane protein</topology>
    </subcellularLocation>
</comment>
<feature type="region of interest" description="Disordered" evidence="7">
    <location>
        <begin position="76"/>
        <end position="223"/>
    </location>
</feature>
<evidence type="ECO:0000256" key="8">
    <source>
        <dbReference type="SAM" id="Phobius"/>
    </source>
</evidence>
<sequence length="283" mass="28943">MRGQGYAFVLGRYHSTPTLTALSFCWKVDCQSVTGEHSSAADMKSCLWIALLVTLVIGTKTQDFDLSDAFDLDDPITTIPKQPKQPTKDPSPGGGFDLFDALGPEEPEKPAGIPPKEGGTDPKPVDPKKTAEDGMGFDLSDALGPDPVPGKPAVVPPKDGGTGGGSFGDNDLFDISDNDNYKPDPGKGGGGGARAADPAPSDPNGGGGAPADQPQDGEAGSGQIAGIVSGIGVALLGAASSYFAYQKKKLCFKVQGGEDPESGKNAHGAQSDPQVMSNLLRSS</sequence>
<evidence type="ECO:0000256" key="6">
    <source>
        <dbReference type="ARBA" id="ARBA00023136"/>
    </source>
</evidence>
<dbReference type="GO" id="GO:2000391">
    <property type="term" value="P:positive regulation of neutrophil extravasation"/>
    <property type="evidence" value="ECO:0007669"/>
    <property type="project" value="TreeGrafter"/>
</dbReference>
<keyword evidence="6 8" id="KW-0472">Membrane</keyword>
<dbReference type="InParanoid" id="A0A674ENC8"/>
<feature type="compositionally biased region" description="Polar residues" evidence="7">
    <location>
        <begin position="271"/>
        <end position="283"/>
    </location>
</feature>
<keyword evidence="10" id="KW-1185">Reference proteome</keyword>
<protein>
    <submittedName>
        <fullName evidence="9">CD99 molecule</fullName>
    </submittedName>
</protein>
<dbReference type="OMA" id="DNQIFSN"/>
<evidence type="ECO:0000256" key="1">
    <source>
        <dbReference type="ARBA" id="ARBA00004479"/>
    </source>
</evidence>
<gene>
    <name evidence="9" type="primary">cd99</name>
</gene>
<dbReference type="GO" id="GO:0005886">
    <property type="term" value="C:plasma membrane"/>
    <property type="evidence" value="ECO:0007669"/>
    <property type="project" value="TreeGrafter"/>
</dbReference>
<reference evidence="9" key="1">
    <citation type="submission" date="2025-08" db="UniProtKB">
        <authorList>
            <consortium name="Ensembl"/>
        </authorList>
    </citation>
    <scope>IDENTIFICATION</scope>
</reference>
<comment type="similarity">
    <text evidence="2">Belongs to the CD99 family.</text>
</comment>
<evidence type="ECO:0000313" key="9">
    <source>
        <dbReference type="Ensembl" id="ENSSTUP00000109858.1"/>
    </source>
</evidence>
<dbReference type="Proteomes" id="UP000472277">
    <property type="component" value="Chromosome 39"/>
</dbReference>
<evidence type="ECO:0000256" key="7">
    <source>
        <dbReference type="SAM" id="MobiDB-lite"/>
    </source>
</evidence>
<keyword evidence="5 8" id="KW-1133">Transmembrane helix</keyword>
<keyword evidence="3 8" id="KW-0812">Transmembrane</keyword>
<evidence type="ECO:0000256" key="5">
    <source>
        <dbReference type="ARBA" id="ARBA00022989"/>
    </source>
</evidence>
<dbReference type="PANTHER" id="PTHR15076">
    <property type="entry name" value="CD99/MIC2 PROTEIN RELATED"/>
    <property type="match status" value="1"/>
</dbReference>
<dbReference type="AlphaFoldDB" id="A0A674ENC8"/>
<reference evidence="9" key="2">
    <citation type="submission" date="2025-09" db="UniProtKB">
        <authorList>
            <consortium name="Ensembl"/>
        </authorList>
    </citation>
    <scope>IDENTIFICATION</scope>
</reference>
<feature type="region of interest" description="Disordered" evidence="7">
    <location>
        <begin position="255"/>
        <end position="283"/>
    </location>
</feature>
<dbReference type="GO" id="GO:0072683">
    <property type="term" value="P:T cell extravasation"/>
    <property type="evidence" value="ECO:0007669"/>
    <property type="project" value="TreeGrafter"/>
</dbReference>
<evidence type="ECO:0000256" key="3">
    <source>
        <dbReference type="ARBA" id="ARBA00022692"/>
    </source>
</evidence>
<evidence type="ECO:0000313" key="10">
    <source>
        <dbReference type="Proteomes" id="UP000472277"/>
    </source>
</evidence>
<dbReference type="InterPro" id="IPR022078">
    <property type="entry name" value="CD99L2"/>
</dbReference>
<feature type="transmembrane region" description="Helical" evidence="8">
    <location>
        <begin position="224"/>
        <end position="245"/>
    </location>
</feature>
<proteinExistence type="inferred from homology"/>
<feature type="compositionally biased region" description="Basic and acidic residues" evidence="7">
    <location>
        <begin position="118"/>
        <end position="132"/>
    </location>
</feature>
<keyword evidence="4" id="KW-0732">Signal</keyword>
<dbReference type="PANTHER" id="PTHR15076:SF15">
    <property type="entry name" value="CD99 ANTIGEN"/>
    <property type="match status" value="1"/>
</dbReference>